<gene>
    <name evidence="8" type="ORF">DAPPUDRAFT_331086</name>
</gene>
<evidence type="ECO:0000256" key="5">
    <source>
        <dbReference type="ARBA" id="ARBA00023242"/>
    </source>
</evidence>
<dbReference type="PANTHER" id="PTHR35346:SF1">
    <property type="entry name" value="BEN DOMAIN-CONTAINING PROTEIN 6"/>
    <property type="match status" value="1"/>
</dbReference>
<dbReference type="KEGG" id="dpx:DAPPUDRAFT_331086"/>
<protein>
    <recommendedName>
        <fullName evidence="7">BEN domain-containing protein</fullName>
    </recommendedName>
</protein>
<keyword evidence="3" id="KW-0805">Transcription regulation</keyword>
<keyword evidence="5" id="KW-0539">Nucleus</keyword>
<keyword evidence="4" id="KW-0804">Transcription</keyword>
<dbReference type="Pfam" id="PF10523">
    <property type="entry name" value="BEN"/>
    <property type="match status" value="1"/>
</dbReference>
<dbReference type="InterPro" id="IPR037496">
    <property type="entry name" value="BEND6-like"/>
</dbReference>
<keyword evidence="9" id="KW-1185">Reference proteome</keyword>
<feature type="region of interest" description="Disordered" evidence="6">
    <location>
        <begin position="122"/>
        <end position="141"/>
    </location>
</feature>
<dbReference type="PANTHER" id="PTHR35346">
    <property type="entry name" value="BEN DOMAIN-CONTAINING PROTEIN 6"/>
    <property type="match status" value="1"/>
</dbReference>
<dbReference type="EMBL" id="GL732678">
    <property type="protein sequence ID" value="EFX67434.1"/>
    <property type="molecule type" value="Genomic_DNA"/>
</dbReference>
<dbReference type="PROSITE" id="PS51457">
    <property type="entry name" value="BEN"/>
    <property type="match status" value="1"/>
</dbReference>
<evidence type="ECO:0000256" key="2">
    <source>
        <dbReference type="ARBA" id="ARBA00022491"/>
    </source>
</evidence>
<evidence type="ECO:0000256" key="3">
    <source>
        <dbReference type="ARBA" id="ARBA00023015"/>
    </source>
</evidence>
<feature type="domain" description="BEN" evidence="7">
    <location>
        <begin position="196"/>
        <end position="300"/>
    </location>
</feature>
<accession>E9HLG0</accession>
<evidence type="ECO:0000259" key="7">
    <source>
        <dbReference type="PROSITE" id="PS51457"/>
    </source>
</evidence>
<dbReference type="PhylomeDB" id="E9HLG0"/>
<evidence type="ECO:0000256" key="1">
    <source>
        <dbReference type="ARBA" id="ARBA00004123"/>
    </source>
</evidence>
<dbReference type="Proteomes" id="UP000000305">
    <property type="component" value="Unassembled WGS sequence"/>
</dbReference>
<organism evidence="8 9">
    <name type="scientific">Daphnia pulex</name>
    <name type="common">Water flea</name>
    <dbReference type="NCBI Taxonomy" id="6669"/>
    <lineage>
        <taxon>Eukaryota</taxon>
        <taxon>Metazoa</taxon>
        <taxon>Ecdysozoa</taxon>
        <taxon>Arthropoda</taxon>
        <taxon>Crustacea</taxon>
        <taxon>Branchiopoda</taxon>
        <taxon>Diplostraca</taxon>
        <taxon>Cladocera</taxon>
        <taxon>Anomopoda</taxon>
        <taxon>Daphniidae</taxon>
        <taxon>Daphnia</taxon>
    </lineage>
</organism>
<evidence type="ECO:0000313" key="9">
    <source>
        <dbReference type="Proteomes" id="UP000000305"/>
    </source>
</evidence>
<dbReference type="GO" id="GO:0005634">
    <property type="term" value="C:nucleus"/>
    <property type="evidence" value="ECO:0000318"/>
    <property type="project" value="GO_Central"/>
</dbReference>
<name>E9HLG0_DAPPU</name>
<dbReference type="HOGENOM" id="CLU_058692_0_0_1"/>
<dbReference type="InterPro" id="IPR018379">
    <property type="entry name" value="BEN_domain"/>
</dbReference>
<dbReference type="AlphaFoldDB" id="E9HLG0"/>
<feature type="region of interest" description="Disordered" evidence="6">
    <location>
        <begin position="311"/>
        <end position="341"/>
    </location>
</feature>
<dbReference type="InParanoid" id="E9HLG0"/>
<reference evidence="8 9" key="1">
    <citation type="journal article" date="2011" name="Science">
        <title>The ecoresponsive genome of Daphnia pulex.</title>
        <authorList>
            <person name="Colbourne J.K."/>
            <person name="Pfrender M.E."/>
            <person name="Gilbert D."/>
            <person name="Thomas W.K."/>
            <person name="Tucker A."/>
            <person name="Oakley T.H."/>
            <person name="Tokishita S."/>
            <person name="Aerts A."/>
            <person name="Arnold G.J."/>
            <person name="Basu M.K."/>
            <person name="Bauer D.J."/>
            <person name="Caceres C.E."/>
            <person name="Carmel L."/>
            <person name="Casola C."/>
            <person name="Choi J.H."/>
            <person name="Detter J.C."/>
            <person name="Dong Q."/>
            <person name="Dusheyko S."/>
            <person name="Eads B.D."/>
            <person name="Frohlich T."/>
            <person name="Geiler-Samerotte K.A."/>
            <person name="Gerlach D."/>
            <person name="Hatcher P."/>
            <person name="Jogdeo S."/>
            <person name="Krijgsveld J."/>
            <person name="Kriventseva E.V."/>
            <person name="Kultz D."/>
            <person name="Laforsch C."/>
            <person name="Lindquist E."/>
            <person name="Lopez J."/>
            <person name="Manak J.R."/>
            <person name="Muller J."/>
            <person name="Pangilinan J."/>
            <person name="Patwardhan R.P."/>
            <person name="Pitluck S."/>
            <person name="Pritham E.J."/>
            <person name="Rechtsteiner A."/>
            <person name="Rho M."/>
            <person name="Rogozin I.B."/>
            <person name="Sakarya O."/>
            <person name="Salamov A."/>
            <person name="Schaack S."/>
            <person name="Shapiro H."/>
            <person name="Shiga Y."/>
            <person name="Skalitzky C."/>
            <person name="Smith Z."/>
            <person name="Souvorov A."/>
            <person name="Sung W."/>
            <person name="Tang Z."/>
            <person name="Tsuchiya D."/>
            <person name="Tu H."/>
            <person name="Vos H."/>
            <person name="Wang M."/>
            <person name="Wolf Y.I."/>
            <person name="Yamagata H."/>
            <person name="Yamada T."/>
            <person name="Ye Y."/>
            <person name="Shaw J.R."/>
            <person name="Andrews J."/>
            <person name="Crease T.J."/>
            <person name="Tang H."/>
            <person name="Lucas S.M."/>
            <person name="Robertson H.M."/>
            <person name="Bork P."/>
            <person name="Koonin E.V."/>
            <person name="Zdobnov E.M."/>
            <person name="Grigoriev I.V."/>
            <person name="Lynch M."/>
            <person name="Boore J.L."/>
        </authorList>
    </citation>
    <scope>NUCLEOTIDE SEQUENCE [LARGE SCALE GENOMIC DNA]</scope>
</reference>
<keyword evidence="2" id="KW-0678">Repressor</keyword>
<evidence type="ECO:0000256" key="6">
    <source>
        <dbReference type="SAM" id="MobiDB-lite"/>
    </source>
</evidence>
<dbReference type="GO" id="GO:0003677">
    <property type="term" value="F:DNA binding"/>
    <property type="evidence" value="ECO:0007669"/>
    <property type="project" value="InterPro"/>
</dbReference>
<dbReference type="GO" id="GO:0003714">
    <property type="term" value="F:transcription corepressor activity"/>
    <property type="evidence" value="ECO:0000318"/>
    <property type="project" value="GO_Central"/>
</dbReference>
<evidence type="ECO:0000256" key="4">
    <source>
        <dbReference type="ARBA" id="ARBA00023163"/>
    </source>
</evidence>
<evidence type="ECO:0000313" key="8">
    <source>
        <dbReference type="EMBL" id="EFX67434.1"/>
    </source>
</evidence>
<feature type="compositionally biased region" description="Acidic residues" evidence="6">
    <location>
        <begin position="332"/>
        <end position="341"/>
    </location>
</feature>
<proteinExistence type="predicted"/>
<dbReference type="GO" id="GO:0045746">
    <property type="term" value="P:negative regulation of Notch signaling pathway"/>
    <property type="evidence" value="ECO:0000318"/>
    <property type="project" value="GO_Central"/>
</dbReference>
<sequence>MAPNEAQETCYILLKFSNGELGMGTLDFIKKPILHVGLFSRGTQVQDLIRDETEIAVVWPKDQQSSFQIPVVDTSSFRKWPLKAATLLACSDKKRDIIQRRNDVAAQKSIWNYQELREAMTVSENDEKSPLPSPKQKKEVITKEEMQRMEEELAAAKSSMLDNHSVLSQTLKEGLQLLQSIISTVKLSRTCATLINPNALKNAVSYGKGGKKKTDMNAMINVIIEDLWDRKFMSEHSLSGNKAKNDKSDKPAKPALPTNSVQAIINYVSEFWRKQYTITLEAKHIRSANSTKLSTKNSAFKKRSSIVAGTARNNLTADDDGRRDNANGSADENFDDDQITA</sequence>
<dbReference type="Gene3D" id="1.10.10.2590">
    <property type="entry name" value="BEN domain"/>
    <property type="match status" value="1"/>
</dbReference>
<comment type="subcellular location">
    <subcellularLocation>
        <location evidence="1">Nucleus</location>
    </subcellularLocation>
</comment>
<dbReference type="GO" id="GO:0045666">
    <property type="term" value="P:positive regulation of neuron differentiation"/>
    <property type="evidence" value="ECO:0000318"/>
    <property type="project" value="GO_Central"/>
</dbReference>